<evidence type="ECO:0000256" key="3">
    <source>
        <dbReference type="ARBA" id="ARBA00023163"/>
    </source>
</evidence>
<dbReference type="CDD" id="cd00090">
    <property type="entry name" value="HTH_ARSR"/>
    <property type="match status" value="1"/>
</dbReference>
<name>A0A2A3TXA5_LEVBR</name>
<evidence type="ECO:0000256" key="2">
    <source>
        <dbReference type="ARBA" id="ARBA00023125"/>
    </source>
</evidence>
<dbReference type="SMART" id="SM00418">
    <property type="entry name" value="HTH_ARSR"/>
    <property type="match status" value="1"/>
</dbReference>
<dbReference type="Proteomes" id="UP000217918">
    <property type="component" value="Unassembled WGS sequence"/>
</dbReference>
<dbReference type="SUPFAM" id="SSF46785">
    <property type="entry name" value="Winged helix' DNA-binding domain"/>
    <property type="match status" value="1"/>
</dbReference>
<dbReference type="NCBIfam" id="NF033788">
    <property type="entry name" value="HTH_metalloreg"/>
    <property type="match status" value="1"/>
</dbReference>
<accession>A0A2A3TXA5</accession>
<dbReference type="PROSITE" id="PS50987">
    <property type="entry name" value="HTH_ARSR_2"/>
    <property type="match status" value="1"/>
</dbReference>
<comment type="caution">
    <text evidence="5">The sequence shown here is derived from an EMBL/GenBank/DDBJ whole genome shotgun (WGS) entry which is preliminary data.</text>
</comment>
<evidence type="ECO:0000313" key="5">
    <source>
        <dbReference type="EMBL" id="PBQ23338.1"/>
    </source>
</evidence>
<dbReference type="EMBL" id="NVYO01000001">
    <property type="protein sequence ID" value="PBQ23338.1"/>
    <property type="molecule type" value="Genomic_DNA"/>
</dbReference>
<dbReference type="PANTHER" id="PTHR33154:SF25">
    <property type="entry name" value="LMO0101 PROTEIN"/>
    <property type="match status" value="1"/>
</dbReference>
<feature type="domain" description="HTH arsR-type" evidence="4">
    <location>
        <begin position="4"/>
        <end position="98"/>
    </location>
</feature>
<dbReference type="Gene3D" id="1.10.10.10">
    <property type="entry name" value="Winged helix-like DNA-binding domain superfamily/Winged helix DNA-binding domain"/>
    <property type="match status" value="1"/>
</dbReference>
<dbReference type="PANTHER" id="PTHR33154">
    <property type="entry name" value="TRANSCRIPTIONAL REGULATOR, ARSR FAMILY"/>
    <property type="match status" value="1"/>
</dbReference>
<evidence type="ECO:0000313" key="6">
    <source>
        <dbReference type="Proteomes" id="UP000217918"/>
    </source>
</evidence>
<dbReference type="RefSeq" id="WP_087129332.1">
    <property type="nucleotide sequence ID" value="NZ_FPCM01000218.1"/>
</dbReference>
<keyword evidence="1" id="KW-0805">Transcription regulation</keyword>
<dbReference type="GO" id="GO:0003700">
    <property type="term" value="F:DNA-binding transcription factor activity"/>
    <property type="evidence" value="ECO:0007669"/>
    <property type="project" value="InterPro"/>
</dbReference>
<dbReference type="InterPro" id="IPR001845">
    <property type="entry name" value="HTH_ArsR_DNA-bd_dom"/>
</dbReference>
<proteinExistence type="predicted"/>
<dbReference type="AlphaFoldDB" id="A0A2A3TXA5"/>
<dbReference type="GO" id="GO:0003677">
    <property type="term" value="F:DNA binding"/>
    <property type="evidence" value="ECO:0007669"/>
    <property type="project" value="UniProtKB-KW"/>
</dbReference>
<dbReference type="PRINTS" id="PR00778">
    <property type="entry name" value="HTHARSR"/>
</dbReference>
<dbReference type="InterPro" id="IPR051081">
    <property type="entry name" value="HTH_MetalResp_TranReg"/>
</dbReference>
<dbReference type="InterPro" id="IPR036390">
    <property type="entry name" value="WH_DNA-bd_sf"/>
</dbReference>
<organism evidence="5 6">
    <name type="scientific">Levilactobacillus brevis</name>
    <name type="common">Lactobacillus brevis</name>
    <dbReference type="NCBI Taxonomy" id="1580"/>
    <lineage>
        <taxon>Bacteria</taxon>
        <taxon>Bacillati</taxon>
        <taxon>Bacillota</taxon>
        <taxon>Bacilli</taxon>
        <taxon>Lactobacillales</taxon>
        <taxon>Lactobacillaceae</taxon>
        <taxon>Levilactobacillus</taxon>
    </lineage>
</organism>
<evidence type="ECO:0000256" key="1">
    <source>
        <dbReference type="ARBA" id="ARBA00023015"/>
    </source>
</evidence>
<reference evidence="5 6" key="1">
    <citation type="submission" date="2017-09" db="EMBL/GenBank/DDBJ databases">
        <title>Genome sequence of Lactobacillus brevis D7.</title>
        <authorList>
            <person name="Kwon M.-S."/>
            <person name="Lim S.K."/>
            <person name="Choi H.-J."/>
        </authorList>
    </citation>
    <scope>NUCLEOTIDE SEQUENCE [LARGE SCALE GENOMIC DNA]</scope>
    <source>
        <strain evidence="5 6">D7</strain>
    </source>
</reference>
<dbReference type="InterPro" id="IPR036388">
    <property type="entry name" value="WH-like_DNA-bd_sf"/>
</dbReference>
<gene>
    <name evidence="5" type="ORF">CNR29_04605</name>
</gene>
<keyword evidence="3" id="KW-0804">Transcription</keyword>
<sequence length="98" mass="11244">MAGKQLVDPQQQLKVFKALADPVRLKIVHYLKQLDHEVACGEVQQAIQISKTSGTYHFKLLQDAGLITARKEAREKYVQLNPVAFQIYVTDFFADRQR</sequence>
<dbReference type="InterPro" id="IPR011991">
    <property type="entry name" value="ArsR-like_HTH"/>
</dbReference>
<protein>
    <submittedName>
        <fullName evidence="5">ArsR family transcriptional regulator</fullName>
    </submittedName>
</protein>
<evidence type="ECO:0000259" key="4">
    <source>
        <dbReference type="PROSITE" id="PS50987"/>
    </source>
</evidence>
<keyword evidence="2" id="KW-0238">DNA-binding</keyword>
<dbReference type="Pfam" id="PF12840">
    <property type="entry name" value="HTH_20"/>
    <property type="match status" value="1"/>
</dbReference>